<name>A0A9X3WSP6_9BACI</name>
<reference evidence="1" key="1">
    <citation type="submission" date="2022-06" db="EMBL/GenBank/DDBJ databases">
        <title>Aquibacillus sp. a new bacterium isolated from soil saline samples.</title>
        <authorList>
            <person name="Galisteo C."/>
            <person name="De La Haba R."/>
            <person name="Sanchez-Porro C."/>
            <person name="Ventosa A."/>
        </authorList>
    </citation>
    <scope>NUCLEOTIDE SEQUENCE</scope>
    <source>
        <strain evidence="1">3ASR75-11</strain>
    </source>
</reference>
<dbReference type="Pfam" id="PF22871">
    <property type="entry name" value="AimR"/>
    <property type="match status" value="1"/>
</dbReference>
<accession>A0A9X3WSP6</accession>
<dbReference type="EMBL" id="JAMQKB010000010">
    <property type="protein sequence ID" value="MDC3425015.1"/>
    <property type="molecule type" value="Genomic_DNA"/>
</dbReference>
<gene>
    <name evidence="1" type="ORF">NC797_10915</name>
</gene>
<dbReference type="InterPro" id="IPR047705">
    <property type="entry name" value="AimR-like"/>
</dbReference>
<sequence length="350" mass="41562">MAKNNVAYDPYDIAYQDILTDFIDSREITLNQFIKQMSLHYRDELVMQLTRKFTLESESSMVQKEGMEFLYMNGYDDDLRILIQKNFHSMNMANNRWAYVYELLLERKRRLRSPRQLIHLVEKVETESPELKCLVGFLRIYCYYDMFEFDMLGNYLEELNESVSEVDNPFMSALLYVRLQQVLFIYYWKRNEIIIARKHAFRILSRTYNLDFQLNTHINLALTYTFDSYTQAMNHLNEAVKIAKQCNQKRLLSMIYQQNLPFISAHFGMVDGIASDDPSEQAHIEIAKQNFVGASKILDNVSINSPFRKYYLGLAHQDKDILLEAHKDFIEKRSDYFFSKLPLNAIQQFC</sequence>
<organism evidence="1 2">
    <name type="scientific">Terrihalobacillus insolitus</name>
    <dbReference type="NCBI Taxonomy" id="2950438"/>
    <lineage>
        <taxon>Bacteria</taxon>
        <taxon>Bacillati</taxon>
        <taxon>Bacillota</taxon>
        <taxon>Bacilli</taxon>
        <taxon>Bacillales</taxon>
        <taxon>Bacillaceae</taxon>
        <taxon>Terrihalobacillus</taxon>
    </lineage>
</organism>
<evidence type="ECO:0000313" key="1">
    <source>
        <dbReference type="EMBL" id="MDC3425015.1"/>
    </source>
</evidence>
<dbReference type="Gene3D" id="1.25.40.10">
    <property type="entry name" value="Tetratricopeptide repeat domain"/>
    <property type="match status" value="1"/>
</dbReference>
<proteinExistence type="predicted"/>
<keyword evidence="2" id="KW-1185">Reference proteome</keyword>
<dbReference type="InterPro" id="IPR011990">
    <property type="entry name" value="TPR-like_helical_dom_sf"/>
</dbReference>
<dbReference type="Proteomes" id="UP001145050">
    <property type="component" value="Unassembled WGS sequence"/>
</dbReference>
<dbReference type="NCBIfam" id="NF038310">
    <property type="entry name" value="lysogeny_AimR"/>
    <property type="match status" value="1"/>
</dbReference>
<protein>
    <submittedName>
        <fullName evidence="1">AimR family lysis-lysogeny pheromone receptor</fullName>
    </submittedName>
</protein>
<dbReference type="AlphaFoldDB" id="A0A9X3WSP6"/>
<dbReference type="RefSeq" id="WP_272436819.1">
    <property type="nucleotide sequence ID" value="NZ_JAMQKB010000010.1"/>
</dbReference>
<keyword evidence="1" id="KW-0675">Receptor</keyword>
<comment type="caution">
    <text evidence="1">The sequence shown here is derived from an EMBL/GenBank/DDBJ whole genome shotgun (WGS) entry which is preliminary data.</text>
</comment>
<evidence type="ECO:0000313" key="2">
    <source>
        <dbReference type="Proteomes" id="UP001145050"/>
    </source>
</evidence>